<evidence type="ECO:0000313" key="3">
    <source>
        <dbReference type="Proteomes" id="UP000216991"/>
    </source>
</evidence>
<dbReference type="AlphaFoldDB" id="A0A255YJK1"/>
<accession>A0A255YJK1</accession>
<dbReference type="EMBL" id="NOXT01000108">
    <property type="protein sequence ID" value="OYQ28745.1"/>
    <property type="molecule type" value="Genomic_DNA"/>
</dbReference>
<feature type="domain" description="Beta-lactamase-related" evidence="1">
    <location>
        <begin position="44"/>
        <end position="434"/>
    </location>
</feature>
<dbReference type="Pfam" id="PF00144">
    <property type="entry name" value="Beta-lactamase"/>
    <property type="match status" value="1"/>
</dbReference>
<dbReference type="OrthoDB" id="9808046at2"/>
<organism evidence="2 3">
    <name type="scientific">Sandarakinorhabdus cyanobacteriorum</name>
    <dbReference type="NCBI Taxonomy" id="1981098"/>
    <lineage>
        <taxon>Bacteria</taxon>
        <taxon>Pseudomonadati</taxon>
        <taxon>Pseudomonadota</taxon>
        <taxon>Alphaproteobacteria</taxon>
        <taxon>Sphingomonadales</taxon>
        <taxon>Sphingosinicellaceae</taxon>
        <taxon>Sandarakinorhabdus</taxon>
    </lineage>
</organism>
<proteinExistence type="predicted"/>
<evidence type="ECO:0000259" key="1">
    <source>
        <dbReference type="Pfam" id="PF00144"/>
    </source>
</evidence>
<dbReference type="InterPro" id="IPR006311">
    <property type="entry name" value="TAT_signal"/>
</dbReference>
<name>A0A255YJK1_9SPHN</name>
<dbReference type="Proteomes" id="UP000216991">
    <property type="component" value="Unassembled WGS sequence"/>
</dbReference>
<dbReference type="RefSeq" id="WP_094473684.1">
    <property type="nucleotide sequence ID" value="NZ_NOXT01000108.1"/>
</dbReference>
<sequence length="442" mass="46821">MMHAVDRRQMLQAIAMAAAGAGAAGRAGAQLPLPPLAPLRHDAVQSLIDEYVAQGRVPGAVVALVEPGKHKPVFVSAGVTAFGGSTKVTPDTLWRVYSMSKPITAMAIMQRVATGELKLDQPIADIMPEFRQMTVLIDPAKGLESRPAARPITVRHLLTHTAGFSYSINGNGPLEKEYRRIGIQPGSVPAFLQPGEGPLPDLQVMATALAGLPLVLDPGTAWKYSVGLDVAGALLERLTSKTFDTVLEQQILGPLGMRDTGFWAQDKARLAANYLWTAPGTTKRLDKPIPISLLEKDGFTTRPKLLSGGGGLVSSARDYARFAQMVLNEGQFEGRTILPRGVARLATSNLLPPGVFFDGSHGYGAGGRVTLFDTRGTGQAATSTWGGGTADAYGWGGAAGTLFMADRVRQFGVVLMLQTMGDSTLPRDRDLAAALARDADGR</sequence>
<dbReference type="InterPro" id="IPR012338">
    <property type="entry name" value="Beta-lactam/transpept-like"/>
</dbReference>
<dbReference type="PROSITE" id="PS51318">
    <property type="entry name" value="TAT"/>
    <property type="match status" value="1"/>
</dbReference>
<gene>
    <name evidence="2" type="ORF">CHU93_08600</name>
</gene>
<dbReference type="Gene3D" id="3.40.710.10">
    <property type="entry name" value="DD-peptidase/beta-lactamase superfamily"/>
    <property type="match status" value="1"/>
</dbReference>
<dbReference type="PANTHER" id="PTHR43283:SF3">
    <property type="entry name" value="BETA-LACTAMASE FAMILY PROTEIN (AFU_ORTHOLOGUE AFUA_5G07500)"/>
    <property type="match status" value="1"/>
</dbReference>
<keyword evidence="3" id="KW-1185">Reference proteome</keyword>
<dbReference type="SUPFAM" id="SSF56601">
    <property type="entry name" value="beta-lactamase/transpeptidase-like"/>
    <property type="match status" value="1"/>
</dbReference>
<comment type="caution">
    <text evidence="2">The sequence shown here is derived from an EMBL/GenBank/DDBJ whole genome shotgun (WGS) entry which is preliminary data.</text>
</comment>
<dbReference type="PANTHER" id="PTHR43283">
    <property type="entry name" value="BETA-LACTAMASE-RELATED"/>
    <property type="match status" value="1"/>
</dbReference>
<protein>
    <recommendedName>
        <fullName evidence="1">Beta-lactamase-related domain-containing protein</fullName>
    </recommendedName>
</protein>
<evidence type="ECO:0000313" key="2">
    <source>
        <dbReference type="EMBL" id="OYQ28745.1"/>
    </source>
</evidence>
<dbReference type="InterPro" id="IPR050789">
    <property type="entry name" value="Diverse_Enzym_Activities"/>
</dbReference>
<dbReference type="InterPro" id="IPR001466">
    <property type="entry name" value="Beta-lactam-related"/>
</dbReference>
<reference evidence="2 3" key="1">
    <citation type="submission" date="2017-07" db="EMBL/GenBank/DDBJ databases">
        <title>Sandarakinorhabdus cyanobacteriorum sp. nov., a novel bacterium isolated from cyanobacterial aggregates in a eutrophic lake.</title>
        <authorList>
            <person name="Cai H."/>
        </authorList>
    </citation>
    <scope>NUCLEOTIDE SEQUENCE [LARGE SCALE GENOMIC DNA]</scope>
    <source>
        <strain evidence="2 3">TH057</strain>
    </source>
</reference>